<dbReference type="InterPro" id="IPR011711">
    <property type="entry name" value="GntR_C"/>
</dbReference>
<dbReference type="SUPFAM" id="SSF46785">
    <property type="entry name" value="Winged helix' DNA-binding domain"/>
    <property type="match status" value="1"/>
</dbReference>
<feature type="domain" description="HTH gntR-type" evidence="4">
    <location>
        <begin position="11"/>
        <end position="78"/>
    </location>
</feature>
<dbReference type="PROSITE" id="PS50949">
    <property type="entry name" value="HTH_GNTR"/>
    <property type="match status" value="1"/>
</dbReference>
<keyword evidence="1" id="KW-0805">Transcription regulation</keyword>
<dbReference type="SUPFAM" id="SSF48008">
    <property type="entry name" value="GntR ligand-binding domain-like"/>
    <property type="match status" value="1"/>
</dbReference>
<dbReference type="PANTHER" id="PTHR43537">
    <property type="entry name" value="TRANSCRIPTIONAL REGULATOR, GNTR FAMILY"/>
    <property type="match status" value="1"/>
</dbReference>
<dbReference type="Gene3D" id="1.20.120.530">
    <property type="entry name" value="GntR ligand-binding domain-like"/>
    <property type="match status" value="1"/>
</dbReference>
<evidence type="ECO:0000259" key="4">
    <source>
        <dbReference type="PROSITE" id="PS50949"/>
    </source>
</evidence>
<dbReference type="CDD" id="cd07377">
    <property type="entry name" value="WHTH_GntR"/>
    <property type="match status" value="1"/>
</dbReference>
<dbReference type="Gene3D" id="1.10.10.10">
    <property type="entry name" value="Winged helix-like DNA-binding domain superfamily/Winged helix DNA-binding domain"/>
    <property type="match status" value="1"/>
</dbReference>
<name>A0ABN3BHM0_9MICC</name>
<accession>A0ABN3BHM0</accession>
<evidence type="ECO:0000313" key="5">
    <source>
        <dbReference type="EMBL" id="GAA2196344.1"/>
    </source>
</evidence>
<sequence length="224" mass="23721">MAEVEAARGRGPSVAELVESLQSAIVAGDLVPNQRLIEADIATEYGASRGTVRAALSELTVEGLVERLPNRGARVRAVSAEEAVEITEVRGALEALCARKAAERITDGQAADLRALAGRMREAVAEGDRELYSECARALHAAILEISGQKTAAATIRRLRGQAAQFQFRLALQPGRPRALLPHHLEIIEAVCTHDGAAAAEAVLVHLGSVVEAIRATESQTVRG</sequence>
<dbReference type="InterPro" id="IPR036388">
    <property type="entry name" value="WH-like_DNA-bd_sf"/>
</dbReference>
<dbReference type="InterPro" id="IPR036390">
    <property type="entry name" value="WH_DNA-bd_sf"/>
</dbReference>
<dbReference type="InterPro" id="IPR008920">
    <property type="entry name" value="TF_FadR/GntR_C"/>
</dbReference>
<dbReference type="PANTHER" id="PTHR43537:SF45">
    <property type="entry name" value="GNTR FAMILY REGULATORY PROTEIN"/>
    <property type="match status" value="1"/>
</dbReference>
<comment type="caution">
    <text evidence="5">The sequence shown here is derived from an EMBL/GenBank/DDBJ whole genome shotgun (WGS) entry which is preliminary data.</text>
</comment>
<evidence type="ECO:0000313" key="6">
    <source>
        <dbReference type="Proteomes" id="UP001500432"/>
    </source>
</evidence>
<reference evidence="5 6" key="1">
    <citation type="journal article" date="2019" name="Int. J. Syst. Evol. Microbiol.">
        <title>The Global Catalogue of Microorganisms (GCM) 10K type strain sequencing project: providing services to taxonomists for standard genome sequencing and annotation.</title>
        <authorList>
            <consortium name="The Broad Institute Genomics Platform"/>
            <consortium name="The Broad Institute Genome Sequencing Center for Infectious Disease"/>
            <person name="Wu L."/>
            <person name="Ma J."/>
        </authorList>
    </citation>
    <scope>NUCLEOTIDE SEQUENCE [LARGE SCALE GENOMIC DNA]</scope>
    <source>
        <strain evidence="5 6">JCM 16034</strain>
    </source>
</reference>
<dbReference type="Pfam" id="PF00392">
    <property type="entry name" value="GntR"/>
    <property type="match status" value="1"/>
</dbReference>
<keyword evidence="2" id="KW-0238">DNA-binding</keyword>
<dbReference type="EMBL" id="BAAAQW010000001">
    <property type="protein sequence ID" value="GAA2196344.1"/>
    <property type="molecule type" value="Genomic_DNA"/>
</dbReference>
<evidence type="ECO:0000256" key="2">
    <source>
        <dbReference type="ARBA" id="ARBA00023125"/>
    </source>
</evidence>
<protein>
    <submittedName>
        <fullName evidence="5">GntR family transcriptional regulator</fullName>
    </submittedName>
</protein>
<keyword evidence="6" id="KW-1185">Reference proteome</keyword>
<dbReference type="InterPro" id="IPR000524">
    <property type="entry name" value="Tscrpt_reg_HTH_GntR"/>
</dbReference>
<evidence type="ECO:0000256" key="1">
    <source>
        <dbReference type="ARBA" id="ARBA00023015"/>
    </source>
</evidence>
<dbReference type="Proteomes" id="UP001500432">
    <property type="component" value="Unassembled WGS sequence"/>
</dbReference>
<organism evidence="5 6">
    <name type="scientific">Sinomonas flava</name>
    <dbReference type="NCBI Taxonomy" id="496857"/>
    <lineage>
        <taxon>Bacteria</taxon>
        <taxon>Bacillati</taxon>
        <taxon>Actinomycetota</taxon>
        <taxon>Actinomycetes</taxon>
        <taxon>Micrococcales</taxon>
        <taxon>Micrococcaceae</taxon>
        <taxon>Sinomonas</taxon>
    </lineage>
</organism>
<keyword evidence="3" id="KW-0804">Transcription</keyword>
<dbReference type="Pfam" id="PF07729">
    <property type="entry name" value="FCD"/>
    <property type="match status" value="1"/>
</dbReference>
<dbReference type="RefSeq" id="WP_344297439.1">
    <property type="nucleotide sequence ID" value="NZ_BAAAQW010000001.1"/>
</dbReference>
<dbReference type="SMART" id="SM00895">
    <property type="entry name" value="FCD"/>
    <property type="match status" value="1"/>
</dbReference>
<gene>
    <name evidence="5" type="ORF">GCM10009849_01050</name>
</gene>
<dbReference type="SMART" id="SM00345">
    <property type="entry name" value="HTH_GNTR"/>
    <property type="match status" value="1"/>
</dbReference>
<evidence type="ECO:0000256" key="3">
    <source>
        <dbReference type="ARBA" id="ARBA00023163"/>
    </source>
</evidence>
<proteinExistence type="predicted"/>